<sequence>MGTCEVTCHWAQYITAADWRDKLSLTRGNITSVKCFETYRCYRNLVSSPSYHSLNSEEATEDLTSALRTLDDEFTESRSVIGESTLCDFSTVGESTRDWLKSSVSGHRASQVTCATPASASGDTASMDYRANRPNTGRSFRSSLVARTTTPLSFKEIAMSIKSAPYLGRPLSAAYPSTYSAYIPAPPAVEHDTHPSEEEEEEEEGADNQSQNGRRPSSRFSTRSQKSTSSQGAKSTCSEKSGLSRRSVRGVSPVDQQPMSAENQEEEPEEHQGRHAVSRSSRRSGSHRSGSGQTDEGIIQEGDGRKSEARNGSGRSRAVTMSAGSKRSQVSWADEKTQQLEEGADDDDVEEEEDDDWRSEVIEIAISERGEPMTELQLDEEVKDEVNDEEEVAMPMEEADETEGKLETNNERKTTSRVSSASSRRMYTPRTRSSGRTTPIEMDEGEKLPDERIPSSAASSKRSNSQMSQSPPEEEVANVLGEVHEDPSRVDEEADDVNETHEKQSAFEGETEQPQIEHDESDAKLVDVEILERGKTPQDAEGPPEQQVEEEAPPKPRTMLLEDASVIPNQRTVVKQDLPSTRKPEADVPSKGKSLPTQTTIKKVVTVVTMPEKKLAPKEDPVPIVPPQKAEKPKVTSIVTASLASVKAKNAGKKSPRSGRKHKGGGGKKTSFSGPQLDFVGSMVIDPYAGPSQEEMDDMIAEEVSIVDEWSSMACKELAAQNLEEEKQRREEETRKEEQDDVDSLATDDEAIEKELKKTRVPSQKKESKKKLAKERAAIKEARRLEKQRREEEMKALREKKRLMEEERKRLEMEEIRRKSCLQASWERVSGEGYRSRELADRIAEASRSGDGQASEEDAKLMMQEVRKTAREEREAKRRADAERRKTERERQREERKKMEDQARQREEEMAEKLASAEERRKMQEESRLQREEQERLEQEERDRLEEEELMRLEEEEEKIRELERE</sequence>
<feature type="compositionally biased region" description="Basic residues" evidence="1">
    <location>
        <begin position="650"/>
        <end position="666"/>
    </location>
</feature>
<dbReference type="EMBL" id="MRZV01000219">
    <property type="protein sequence ID" value="PIK55323.1"/>
    <property type="molecule type" value="Genomic_DNA"/>
</dbReference>
<feature type="region of interest" description="Disordered" evidence="1">
    <location>
        <begin position="115"/>
        <end position="138"/>
    </location>
</feature>
<feature type="compositionally biased region" description="Basic and acidic residues" evidence="1">
    <location>
        <begin position="580"/>
        <end position="590"/>
    </location>
</feature>
<accession>A0A2G8L4Y0</accession>
<gene>
    <name evidence="2" type="ORF">BSL78_07747</name>
</gene>
<protein>
    <submittedName>
        <fullName evidence="2">Uncharacterized protein</fullName>
    </submittedName>
</protein>
<feature type="compositionally biased region" description="Polar residues" evidence="1">
    <location>
        <begin position="115"/>
        <end position="124"/>
    </location>
</feature>
<feature type="compositionally biased region" description="Basic and acidic residues" evidence="1">
    <location>
        <begin position="358"/>
        <end position="372"/>
    </location>
</feature>
<feature type="compositionally biased region" description="Basic and acidic residues" evidence="1">
    <location>
        <begin position="857"/>
        <end position="966"/>
    </location>
</feature>
<dbReference type="PANTHER" id="PTHR21937:SF6">
    <property type="entry name" value="CCDC66 DOMAIN-CONTAINING PROTEIN"/>
    <property type="match status" value="1"/>
</dbReference>
<feature type="compositionally biased region" description="Basic and acidic residues" evidence="1">
    <location>
        <begin position="402"/>
        <end position="414"/>
    </location>
</feature>
<feature type="compositionally biased region" description="Acidic residues" evidence="1">
    <location>
        <begin position="377"/>
        <end position="401"/>
    </location>
</feature>
<feature type="compositionally biased region" description="Basic residues" evidence="1">
    <location>
        <begin position="274"/>
        <end position="286"/>
    </location>
</feature>
<organism evidence="2 3">
    <name type="scientific">Stichopus japonicus</name>
    <name type="common">Sea cucumber</name>
    <dbReference type="NCBI Taxonomy" id="307972"/>
    <lineage>
        <taxon>Eukaryota</taxon>
        <taxon>Metazoa</taxon>
        <taxon>Echinodermata</taxon>
        <taxon>Eleutherozoa</taxon>
        <taxon>Echinozoa</taxon>
        <taxon>Holothuroidea</taxon>
        <taxon>Aspidochirotacea</taxon>
        <taxon>Aspidochirotida</taxon>
        <taxon>Stichopodidae</taxon>
        <taxon>Apostichopus</taxon>
    </lineage>
</organism>
<feature type="compositionally biased region" description="Acidic residues" evidence="1">
    <location>
        <begin position="739"/>
        <end position="752"/>
    </location>
</feature>
<dbReference type="AlphaFoldDB" id="A0A2G8L4Y0"/>
<reference evidence="2 3" key="1">
    <citation type="journal article" date="2017" name="PLoS Biol.">
        <title>The sea cucumber genome provides insights into morphological evolution and visceral regeneration.</title>
        <authorList>
            <person name="Zhang X."/>
            <person name="Sun L."/>
            <person name="Yuan J."/>
            <person name="Sun Y."/>
            <person name="Gao Y."/>
            <person name="Zhang L."/>
            <person name="Li S."/>
            <person name="Dai H."/>
            <person name="Hamel J.F."/>
            <person name="Liu C."/>
            <person name="Yu Y."/>
            <person name="Liu S."/>
            <person name="Lin W."/>
            <person name="Guo K."/>
            <person name="Jin S."/>
            <person name="Xu P."/>
            <person name="Storey K.B."/>
            <person name="Huan P."/>
            <person name="Zhang T."/>
            <person name="Zhou Y."/>
            <person name="Zhang J."/>
            <person name="Lin C."/>
            <person name="Li X."/>
            <person name="Xing L."/>
            <person name="Huo D."/>
            <person name="Sun M."/>
            <person name="Wang L."/>
            <person name="Mercier A."/>
            <person name="Li F."/>
            <person name="Yang H."/>
            <person name="Xiang J."/>
        </authorList>
    </citation>
    <scope>NUCLEOTIDE SEQUENCE [LARGE SCALE GENOMIC DNA]</scope>
    <source>
        <strain evidence="2">Shaxun</strain>
        <tissue evidence="2">Muscle</tissue>
    </source>
</reference>
<proteinExistence type="predicted"/>
<dbReference type="STRING" id="307972.A0A2G8L4Y0"/>
<comment type="caution">
    <text evidence="2">The sequence shown here is derived from an EMBL/GenBank/DDBJ whole genome shotgun (WGS) entry which is preliminary data.</text>
</comment>
<feature type="compositionally biased region" description="Polar residues" evidence="1">
    <location>
        <begin position="207"/>
        <end position="241"/>
    </location>
</feature>
<dbReference type="Proteomes" id="UP000230750">
    <property type="component" value="Unassembled WGS sequence"/>
</dbReference>
<feature type="compositionally biased region" description="Polar residues" evidence="1">
    <location>
        <begin position="322"/>
        <end position="331"/>
    </location>
</feature>
<name>A0A2G8L4Y0_STIJA</name>
<feature type="region of interest" description="Disordered" evidence="1">
    <location>
        <begin position="615"/>
        <end position="678"/>
    </location>
</feature>
<evidence type="ECO:0000313" key="2">
    <source>
        <dbReference type="EMBL" id="PIK55323.1"/>
    </source>
</evidence>
<feature type="compositionally biased region" description="Low complexity" evidence="1">
    <location>
        <begin position="455"/>
        <end position="470"/>
    </location>
</feature>
<feature type="region of interest" description="Disordered" evidence="1">
    <location>
        <begin position="717"/>
        <end position="809"/>
    </location>
</feature>
<dbReference type="PANTHER" id="PTHR21937">
    <property type="entry name" value="CCDC66 DOMAIN-CONTAINING PROTEIN"/>
    <property type="match status" value="1"/>
</dbReference>
<keyword evidence="3" id="KW-1185">Reference proteome</keyword>
<feature type="compositionally biased region" description="Basic and acidic residues" evidence="1">
    <location>
        <begin position="774"/>
        <end position="809"/>
    </location>
</feature>
<evidence type="ECO:0000313" key="3">
    <source>
        <dbReference type="Proteomes" id="UP000230750"/>
    </source>
</evidence>
<feature type="compositionally biased region" description="Basic and acidic residues" evidence="1">
    <location>
        <begin position="482"/>
        <end position="491"/>
    </location>
</feature>
<feature type="compositionally biased region" description="Acidic residues" evidence="1">
    <location>
        <begin position="197"/>
        <end position="206"/>
    </location>
</feature>
<feature type="region of interest" description="Disordered" evidence="1">
    <location>
        <begin position="844"/>
        <end position="966"/>
    </location>
</feature>
<feature type="compositionally biased region" description="Acidic residues" evidence="1">
    <location>
        <begin position="342"/>
        <end position="357"/>
    </location>
</feature>
<feature type="compositionally biased region" description="Basic and acidic residues" evidence="1">
    <location>
        <begin position="515"/>
        <end position="538"/>
    </location>
</feature>
<evidence type="ECO:0000256" key="1">
    <source>
        <dbReference type="SAM" id="MobiDB-lite"/>
    </source>
</evidence>
<dbReference type="InterPro" id="IPR031440">
    <property type="entry name" value="DUF4670"/>
</dbReference>
<feature type="non-terminal residue" evidence="2">
    <location>
        <position position="966"/>
    </location>
</feature>
<feature type="region of interest" description="Disordered" evidence="1">
    <location>
        <begin position="184"/>
        <end position="597"/>
    </location>
</feature>
<feature type="compositionally biased region" description="Basic and acidic residues" evidence="1">
    <location>
        <begin position="724"/>
        <end position="738"/>
    </location>
</feature>
<feature type="compositionally biased region" description="Low complexity" evidence="1">
    <location>
        <begin position="416"/>
        <end position="439"/>
    </location>
</feature>